<protein>
    <submittedName>
        <fullName evidence="1">Uncharacterized protein</fullName>
    </submittedName>
</protein>
<dbReference type="EMBL" id="DQZR01000246">
    <property type="protein sequence ID" value="HDM36738.1"/>
    <property type="molecule type" value="Genomic_DNA"/>
</dbReference>
<reference evidence="1" key="1">
    <citation type="journal article" date="2020" name="mSystems">
        <title>Genome- and Community-Level Interaction Insights into Carbon Utilization and Element Cycling Functions of Hydrothermarchaeota in Hydrothermal Sediment.</title>
        <authorList>
            <person name="Zhou Z."/>
            <person name="Liu Y."/>
            <person name="Xu W."/>
            <person name="Pan J."/>
            <person name="Luo Z.H."/>
            <person name="Li M."/>
        </authorList>
    </citation>
    <scope>NUCLEOTIDE SEQUENCE [LARGE SCALE GENOMIC DNA]</scope>
    <source>
        <strain evidence="1">HyVt-185</strain>
    </source>
</reference>
<organism evidence="1">
    <name type="scientific">Candidatus Syntropharchaeum butanivorans</name>
    <dbReference type="NCBI Taxonomy" id="1839936"/>
    <lineage>
        <taxon>Archaea</taxon>
        <taxon>Methanobacteriati</taxon>
        <taxon>Methanobacteriota</taxon>
        <taxon>Stenosarchaea group</taxon>
        <taxon>Methanomicrobia</taxon>
        <taxon>Methanosarcinales</taxon>
        <taxon>ANME-2 cluster</taxon>
        <taxon>Candidatus Syntropharchaeum</taxon>
    </lineage>
</organism>
<evidence type="ECO:0000313" key="1">
    <source>
        <dbReference type="EMBL" id="HDM36738.1"/>
    </source>
</evidence>
<dbReference type="Proteomes" id="UP000885863">
    <property type="component" value="Unassembled WGS sequence"/>
</dbReference>
<gene>
    <name evidence="1" type="ORF">ENG09_05785</name>
</gene>
<comment type="caution">
    <text evidence="1">The sequence shown here is derived from an EMBL/GenBank/DDBJ whole genome shotgun (WGS) entry which is preliminary data.</text>
</comment>
<accession>A0A7C1B628</accession>
<name>A0A7C1B628_9EURY</name>
<proteinExistence type="predicted"/>
<sequence>MSGTLDQGLKEQALSCGVEIQFNRKMDEHEVDLVATGPVSDKISLRWPEASPSGHRVRRLT</sequence>
<dbReference type="AlphaFoldDB" id="A0A7C1B628"/>